<reference evidence="7 8" key="1">
    <citation type="submission" date="2023-11" db="EMBL/GenBank/DDBJ databases">
        <authorList>
            <person name="Xu M."/>
            <person name="Jiang T."/>
        </authorList>
    </citation>
    <scope>NUCLEOTIDE SEQUENCE [LARGE SCALE GENOMIC DNA]</scope>
    <source>
        <strain evidence="7 8">SD</strain>
    </source>
</reference>
<evidence type="ECO:0000313" key="7">
    <source>
        <dbReference type="EMBL" id="MDX8150430.1"/>
    </source>
</evidence>
<dbReference type="PANTHER" id="PTHR20858">
    <property type="entry name" value="PHOSPHOMETHYLPYRIMIDINE KINASE"/>
    <property type="match status" value="1"/>
</dbReference>
<comment type="caution">
    <text evidence="7">The sequence shown here is derived from an EMBL/GenBank/DDBJ whole genome shotgun (WGS) entry which is preliminary data.</text>
</comment>
<dbReference type="InterPro" id="IPR004399">
    <property type="entry name" value="HMP/HMP-P_kinase_dom"/>
</dbReference>
<dbReference type="EC" id="2.7.1.49" evidence="7"/>
<dbReference type="CDD" id="cd01169">
    <property type="entry name" value="HMPP_kinase"/>
    <property type="match status" value="1"/>
</dbReference>
<dbReference type="SUPFAM" id="SSF53613">
    <property type="entry name" value="Ribokinase-like"/>
    <property type="match status" value="1"/>
</dbReference>
<comment type="catalytic activity">
    <reaction evidence="1">
        <text>4-amino-5-hydroxymethyl-2-methylpyrimidine + ATP = 4-amino-2-methyl-5-(phosphooxymethyl)pyrimidine + ADP + H(+)</text>
        <dbReference type="Rhea" id="RHEA:23096"/>
        <dbReference type="ChEBI" id="CHEBI:15378"/>
        <dbReference type="ChEBI" id="CHEBI:16892"/>
        <dbReference type="ChEBI" id="CHEBI:30616"/>
        <dbReference type="ChEBI" id="CHEBI:58354"/>
        <dbReference type="ChEBI" id="CHEBI:456216"/>
        <dbReference type="EC" id="2.7.1.49"/>
    </reaction>
</comment>
<comment type="catalytic activity">
    <reaction evidence="2">
        <text>4-amino-2-methyl-5-(phosphooxymethyl)pyrimidine + ATP = 4-amino-2-methyl-5-(diphosphooxymethyl)pyrimidine + ADP</text>
        <dbReference type="Rhea" id="RHEA:19893"/>
        <dbReference type="ChEBI" id="CHEBI:30616"/>
        <dbReference type="ChEBI" id="CHEBI:57841"/>
        <dbReference type="ChEBI" id="CHEBI:58354"/>
        <dbReference type="ChEBI" id="CHEBI:456216"/>
        <dbReference type="EC" id="2.7.4.7"/>
    </reaction>
</comment>
<dbReference type="EMBL" id="JAXAVX010000001">
    <property type="protein sequence ID" value="MDX8150430.1"/>
    <property type="molecule type" value="Genomic_DNA"/>
</dbReference>
<dbReference type="InterPro" id="IPR029056">
    <property type="entry name" value="Ribokinase-like"/>
</dbReference>
<keyword evidence="7" id="KW-0418">Kinase</keyword>
<evidence type="ECO:0000256" key="2">
    <source>
        <dbReference type="ARBA" id="ARBA00000565"/>
    </source>
</evidence>
<dbReference type="GO" id="GO:0008902">
    <property type="term" value="F:hydroxymethylpyrimidine kinase activity"/>
    <property type="evidence" value="ECO:0007669"/>
    <property type="project" value="UniProtKB-EC"/>
</dbReference>
<evidence type="ECO:0000259" key="6">
    <source>
        <dbReference type="Pfam" id="PF08543"/>
    </source>
</evidence>
<accession>A0ABU4VF53</accession>
<dbReference type="Gene3D" id="3.40.1190.20">
    <property type="match status" value="1"/>
</dbReference>
<dbReference type="RefSeq" id="WP_319952578.1">
    <property type="nucleotide sequence ID" value="NZ_JAXAVX010000001.1"/>
</dbReference>
<keyword evidence="8" id="KW-1185">Reference proteome</keyword>
<comment type="function">
    <text evidence="3">Catalyzes the phosphorylation of hydroxymethylpyrimidine phosphate (HMP-P) to HMP-PP, and of HMP to HMP-P.</text>
</comment>
<organism evidence="7 8">
    <name type="scientific">Patulibacter brassicae</name>
    <dbReference type="NCBI Taxonomy" id="1705717"/>
    <lineage>
        <taxon>Bacteria</taxon>
        <taxon>Bacillati</taxon>
        <taxon>Actinomycetota</taxon>
        <taxon>Thermoleophilia</taxon>
        <taxon>Solirubrobacterales</taxon>
        <taxon>Patulibacteraceae</taxon>
        <taxon>Patulibacter</taxon>
    </lineage>
</organism>
<evidence type="ECO:0000256" key="1">
    <source>
        <dbReference type="ARBA" id="ARBA00000151"/>
    </source>
</evidence>
<dbReference type="NCBIfam" id="TIGR00097">
    <property type="entry name" value="HMP-P_kinase"/>
    <property type="match status" value="1"/>
</dbReference>
<comment type="pathway">
    <text evidence="4">Cofactor biosynthesis; thiamine diphosphate biosynthesis; 4-amino-2-methyl-5-diphosphomethylpyrimidine from 5-amino-1-(5-phospho-D-ribosyl)imidazole: step 3/3.</text>
</comment>
<gene>
    <name evidence="7" type="primary">thiD</name>
    <name evidence="7" type="ORF">SK069_02395</name>
</gene>
<keyword evidence="5" id="KW-0784">Thiamine biosynthesis</keyword>
<protein>
    <submittedName>
        <fullName evidence="7">Bifunctional hydroxymethylpyrimidine kinase/phosphomethylpyrimidine kinase</fullName>
        <ecNumber evidence="7">2.7.1.49</ecNumber>
        <ecNumber evidence="7">2.7.4.7</ecNumber>
    </submittedName>
</protein>
<evidence type="ECO:0000256" key="3">
    <source>
        <dbReference type="ARBA" id="ARBA00003848"/>
    </source>
</evidence>
<keyword evidence="7" id="KW-0808">Transferase</keyword>
<evidence type="ECO:0000256" key="5">
    <source>
        <dbReference type="ARBA" id="ARBA00022977"/>
    </source>
</evidence>
<feature type="domain" description="Pyridoxamine kinase/Phosphomethylpyrimidine kinase" evidence="6">
    <location>
        <begin position="16"/>
        <end position="261"/>
    </location>
</feature>
<sequence>MAARRTPVCLTIATSDSGGGAGIQADLKAFAASGVQGTSAIVGLTAQSTVAVTRIEQVSPAMIVEQVRVVLEDLGVDAVKIGMVGTRETIEAVATALDLLPDGTPVVLDPVMVAESGARLLAADAHDALVGRLLPRTTVVTPNLPEALALVGRAAADPIDVSALAEEVAALGPDAVLVTGGHRETAEDVLRLEDGSLVRLPGVRHPDGAAHGSGCTHSSTLAAQLALGLPLAEAARVARAVAGEAVRNGRRDVGAGAGPVDVLDLDAQRARTAALAGEDLTAGARR</sequence>
<dbReference type="GO" id="GO:0008972">
    <property type="term" value="F:phosphomethylpyrimidine kinase activity"/>
    <property type="evidence" value="ECO:0007669"/>
    <property type="project" value="UniProtKB-EC"/>
</dbReference>
<dbReference type="InterPro" id="IPR013749">
    <property type="entry name" value="PM/HMP-P_kinase-1"/>
</dbReference>
<name>A0ABU4VF53_9ACTN</name>
<dbReference type="Proteomes" id="UP001277761">
    <property type="component" value="Unassembled WGS sequence"/>
</dbReference>
<evidence type="ECO:0000256" key="4">
    <source>
        <dbReference type="ARBA" id="ARBA00004769"/>
    </source>
</evidence>
<dbReference type="PANTHER" id="PTHR20858:SF17">
    <property type="entry name" value="HYDROXYMETHYLPYRIMIDINE_PHOSPHOMETHYLPYRIMIDINE KINASE THI20-RELATED"/>
    <property type="match status" value="1"/>
</dbReference>
<dbReference type="Pfam" id="PF08543">
    <property type="entry name" value="Phos_pyr_kin"/>
    <property type="match status" value="1"/>
</dbReference>
<proteinExistence type="predicted"/>
<evidence type="ECO:0000313" key="8">
    <source>
        <dbReference type="Proteomes" id="UP001277761"/>
    </source>
</evidence>
<dbReference type="EC" id="2.7.4.7" evidence="7"/>